<evidence type="ECO:0000313" key="7">
    <source>
        <dbReference type="Proteomes" id="UP000327013"/>
    </source>
</evidence>
<dbReference type="Proteomes" id="UP000327013">
    <property type="component" value="Unassembled WGS sequence"/>
</dbReference>
<dbReference type="SUPFAM" id="SSF51735">
    <property type="entry name" value="NAD(P)-binding Rossmann-fold domains"/>
    <property type="match status" value="1"/>
</dbReference>
<dbReference type="InterPro" id="IPR002347">
    <property type="entry name" value="SDR_fam"/>
</dbReference>
<keyword evidence="7" id="KW-1185">Reference proteome</keyword>
<dbReference type="GO" id="GO:0005737">
    <property type="term" value="C:cytoplasm"/>
    <property type="evidence" value="ECO:0007669"/>
    <property type="project" value="TreeGrafter"/>
</dbReference>
<dbReference type="PANTHER" id="PTHR30502:SF0">
    <property type="entry name" value="PHOSPHOENOLPYRUVATE CARBOXYLASE FAMILY PROTEIN"/>
    <property type="match status" value="1"/>
</dbReference>
<dbReference type="Gene3D" id="3.40.50.720">
    <property type="entry name" value="NAD(P)-binding Rossmann-like Domain"/>
    <property type="match status" value="1"/>
</dbReference>
<evidence type="ECO:0000256" key="4">
    <source>
        <dbReference type="SAM" id="Phobius"/>
    </source>
</evidence>
<organism evidence="6 7">
    <name type="scientific">Carpinus fangiana</name>
    <dbReference type="NCBI Taxonomy" id="176857"/>
    <lineage>
        <taxon>Eukaryota</taxon>
        <taxon>Viridiplantae</taxon>
        <taxon>Streptophyta</taxon>
        <taxon>Embryophyta</taxon>
        <taxon>Tracheophyta</taxon>
        <taxon>Spermatophyta</taxon>
        <taxon>Magnoliopsida</taxon>
        <taxon>eudicotyledons</taxon>
        <taxon>Gunneridae</taxon>
        <taxon>Pentapetalae</taxon>
        <taxon>rosids</taxon>
        <taxon>fabids</taxon>
        <taxon>Fagales</taxon>
        <taxon>Betulaceae</taxon>
        <taxon>Carpinus</taxon>
    </lineage>
</organism>
<dbReference type="AlphaFoldDB" id="A0A5N6L4B8"/>
<reference evidence="6 7" key="1">
    <citation type="submission" date="2019-06" db="EMBL/GenBank/DDBJ databases">
        <title>A chromosomal-level reference genome of Carpinus fangiana (Coryloideae, Betulaceae).</title>
        <authorList>
            <person name="Yang X."/>
            <person name="Wang Z."/>
            <person name="Zhang L."/>
            <person name="Hao G."/>
            <person name="Liu J."/>
            <person name="Yang Y."/>
        </authorList>
    </citation>
    <scope>NUCLEOTIDE SEQUENCE [LARGE SCALE GENOMIC DNA]</scope>
    <source>
        <strain evidence="6">Cfa_2016G</strain>
        <tissue evidence="6">Leaf</tissue>
    </source>
</reference>
<feature type="transmembrane region" description="Helical" evidence="4">
    <location>
        <begin position="358"/>
        <end position="380"/>
    </location>
</feature>
<name>A0A5N6L4B8_9ROSI</name>
<dbReference type="PANTHER" id="PTHR30502">
    <property type="entry name" value="2-KETO-3-DEOXY-L-RHAMNONATE ALDOLASE"/>
    <property type="match status" value="1"/>
</dbReference>
<evidence type="ECO:0000313" key="6">
    <source>
        <dbReference type="EMBL" id="KAB8754749.1"/>
    </source>
</evidence>
<dbReference type="GO" id="GO:0046872">
    <property type="term" value="F:metal ion binding"/>
    <property type="evidence" value="ECO:0007669"/>
    <property type="project" value="UniProtKB-KW"/>
</dbReference>
<dbReference type="InterPro" id="IPR005000">
    <property type="entry name" value="Aldolase/citrate-lyase_domain"/>
</dbReference>
<keyword evidence="4" id="KW-1133">Transmembrane helix</keyword>
<dbReference type="OrthoDB" id="37659at2759"/>
<evidence type="ECO:0000259" key="5">
    <source>
        <dbReference type="Pfam" id="PF03328"/>
    </source>
</evidence>
<dbReference type="InterPro" id="IPR050251">
    <property type="entry name" value="HpcH-HpaI_aldolase"/>
</dbReference>
<evidence type="ECO:0000256" key="1">
    <source>
        <dbReference type="ARBA" id="ARBA00005568"/>
    </source>
</evidence>
<dbReference type="Gene3D" id="3.20.20.60">
    <property type="entry name" value="Phosphoenolpyruvate-binding domains"/>
    <property type="match status" value="1"/>
</dbReference>
<keyword evidence="2" id="KW-0479">Metal-binding</keyword>
<feature type="domain" description="HpcH/HpaI aldolase/citrate lyase" evidence="5">
    <location>
        <begin position="28"/>
        <end position="247"/>
    </location>
</feature>
<accession>A0A5N6L4B8</accession>
<dbReference type="Pfam" id="PF00106">
    <property type="entry name" value="adh_short"/>
    <property type="match status" value="1"/>
</dbReference>
<dbReference type="EMBL" id="VIBQ01000099">
    <property type="protein sequence ID" value="KAB8754749.1"/>
    <property type="molecule type" value="Genomic_DNA"/>
</dbReference>
<dbReference type="InterPro" id="IPR040442">
    <property type="entry name" value="Pyrv_kinase-like_dom_sf"/>
</dbReference>
<gene>
    <name evidence="6" type="ORF">FH972_026540</name>
</gene>
<evidence type="ECO:0000256" key="3">
    <source>
        <dbReference type="ARBA" id="ARBA00023239"/>
    </source>
</evidence>
<keyword evidence="4" id="KW-0472">Membrane</keyword>
<dbReference type="InterPro" id="IPR015813">
    <property type="entry name" value="Pyrv/PenolPyrv_kinase-like_dom"/>
</dbReference>
<dbReference type="InterPro" id="IPR036291">
    <property type="entry name" value="NAD(P)-bd_dom_sf"/>
</dbReference>
<dbReference type="Pfam" id="PF03328">
    <property type="entry name" value="HpcH_HpaI"/>
    <property type="match status" value="1"/>
</dbReference>
<protein>
    <recommendedName>
        <fullName evidence="5">HpcH/HpaI aldolase/citrate lyase domain-containing protein</fullName>
    </recommendedName>
</protein>
<keyword evidence="3" id="KW-0456">Lyase</keyword>
<comment type="caution">
    <text evidence="6">The sequence shown here is derived from an EMBL/GenBank/DDBJ whole genome shotgun (WGS) entry which is preliminary data.</text>
</comment>
<keyword evidence="4" id="KW-0812">Transmembrane</keyword>
<dbReference type="SUPFAM" id="SSF51621">
    <property type="entry name" value="Phosphoenolpyruvate/pyruvate domain"/>
    <property type="match status" value="1"/>
</dbReference>
<sequence>MQAANTLQKTLRSGKPAFGAWQMLPGTNLSRTLCRAGASWILVDCEHGQISDDSMHESVTAIAACAVSPIVRIPAAESWMIKRALDAGAHGIMCPLLQTAADAEGLVKNSKFPPLGKRGYGSPFSMGSFATGDSVVPTQVDYLRQANDTLLTIIQIETKEALENVDAIAAVPGVDVLFVGPFDLGNNIGHPILTGEQDPELKDAIEKIRIAAKKAGKWSGIYCSSGAQAKLYADQGFNMANVTNDVMALGAHFGAQYAEANGVPGTQEKATGPYGRVGGRSAAAGINSCRSTTSGATIAACGAPMRARRRRAVGTRQYCGSGLHRSHCGCVCGTHCGGDREGYSAPASSNESSADRKINIWTALALLVPLVIMGLFSWFSGTNKFPVAGRGMGKGLAILLSGKGANVVIVARNQKKLDEALVEIKRFHAISADVTSAEANNRIIDEVTAWNSNTPPDIVWANAGASSPQLFLDASVDTLRAQMDVNYWAATADMEGKVAKWGREHGLPVHGAS</sequence>
<comment type="similarity">
    <text evidence="1">Belongs to the HpcH/HpaI aldolase family.</text>
</comment>
<evidence type="ECO:0000256" key="2">
    <source>
        <dbReference type="ARBA" id="ARBA00022723"/>
    </source>
</evidence>
<proteinExistence type="inferred from homology"/>
<dbReference type="GO" id="GO:0016832">
    <property type="term" value="F:aldehyde-lyase activity"/>
    <property type="evidence" value="ECO:0007669"/>
    <property type="project" value="TreeGrafter"/>
</dbReference>